<organism evidence="6 7">
    <name type="scientific">Populus tomentosa</name>
    <name type="common">Chinese white poplar</name>
    <dbReference type="NCBI Taxonomy" id="118781"/>
    <lineage>
        <taxon>Eukaryota</taxon>
        <taxon>Viridiplantae</taxon>
        <taxon>Streptophyta</taxon>
        <taxon>Embryophyta</taxon>
        <taxon>Tracheophyta</taxon>
        <taxon>Spermatophyta</taxon>
        <taxon>Magnoliopsida</taxon>
        <taxon>eudicotyledons</taxon>
        <taxon>Gunneridae</taxon>
        <taxon>Pentapetalae</taxon>
        <taxon>rosids</taxon>
        <taxon>fabids</taxon>
        <taxon>Malpighiales</taxon>
        <taxon>Salicaceae</taxon>
        <taxon>Saliceae</taxon>
        <taxon>Populus</taxon>
    </lineage>
</organism>
<keyword evidence="7" id="KW-1185">Reference proteome</keyword>
<evidence type="ECO:0000256" key="2">
    <source>
        <dbReference type="ARBA" id="ARBA00022723"/>
    </source>
</evidence>
<reference evidence="6" key="1">
    <citation type="journal article" date="2020" name="bioRxiv">
        <title>Hybrid origin of Populus tomentosa Carr. identified through genome sequencing and phylogenomic analysis.</title>
        <authorList>
            <person name="An X."/>
            <person name="Gao K."/>
            <person name="Chen Z."/>
            <person name="Li J."/>
            <person name="Yang X."/>
            <person name="Yang X."/>
            <person name="Zhou J."/>
            <person name="Guo T."/>
            <person name="Zhao T."/>
            <person name="Huang S."/>
            <person name="Miao D."/>
            <person name="Khan W.U."/>
            <person name="Rao P."/>
            <person name="Ye M."/>
            <person name="Lei B."/>
            <person name="Liao W."/>
            <person name="Wang J."/>
            <person name="Ji L."/>
            <person name="Li Y."/>
            <person name="Guo B."/>
            <person name="Mustafa N.S."/>
            <person name="Li S."/>
            <person name="Yun Q."/>
            <person name="Keller S.R."/>
            <person name="Mao J."/>
            <person name="Zhang R."/>
            <person name="Strauss S.H."/>
        </authorList>
    </citation>
    <scope>NUCLEOTIDE SEQUENCE</scope>
    <source>
        <strain evidence="6">GM15</strain>
        <tissue evidence="6">Leaf</tissue>
    </source>
</reference>
<keyword evidence="4" id="KW-0812">Transmembrane</keyword>
<dbReference type="GO" id="GO:0020037">
    <property type="term" value="F:heme binding"/>
    <property type="evidence" value="ECO:0007669"/>
    <property type="project" value="UniProtKB-UniRule"/>
</dbReference>
<dbReference type="AlphaFoldDB" id="A0A8X8CMQ0"/>
<gene>
    <name evidence="6" type="ORF">POTOM_036353</name>
</gene>
<keyword evidence="2 4" id="KW-0479">Metal-binding</keyword>
<evidence type="ECO:0000313" key="7">
    <source>
        <dbReference type="Proteomes" id="UP000886885"/>
    </source>
</evidence>
<proteinExistence type="inferred from homology"/>
<sequence>MPTLTKLYTMQEAAQHNTPQDCWIVIDGKVGSSLGIPSSSSLFSGSLERLDALIWPNSSLIVISSMHHGRFTLVYDVGSYLDEHPGGDDVILATTGKDATDEFEDAGHSKSARELLETFFIGELDLSATVIPELEISSKKQADYTQKLKDLTKQYWAVSVAIAGVSVVVGFLYLRKK</sequence>
<dbReference type="PROSITE" id="PS50255">
    <property type="entry name" value="CYTOCHROME_B5_2"/>
    <property type="match status" value="1"/>
</dbReference>
<evidence type="ECO:0000256" key="3">
    <source>
        <dbReference type="ARBA" id="ARBA00023004"/>
    </source>
</evidence>
<dbReference type="InterPro" id="IPR050668">
    <property type="entry name" value="Cytochrome_b5"/>
</dbReference>
<dbReference type="PANTHER" id="PTHR19359:SF25">
    <property type="entry name" value="CYTOCHROME B5 HEME-BINDING DOMAIN-CONTAINING PROTEIN"/>
    <property type="match status" value="1"/>
</dbReference>
<dbReference type="InterPro" id="IPR001199">
    <property type="entry name" value="Cyt_B5-like_heme/steroid-bd"/>
</dbReference>
<dbReference type="OrthoDB" id="260519at2759"/>
<dbReference type="EMBL" id="JAAWWB010000019">
    <property type="protein sequence ID" value="KAG6759860.1"/>
    <property type="molecule type" value="Genomic_DNA"/>
</dbReference>
<comment type="caution">
    <text evidence="6">The sequence shown here is derived from an EMBL/GenBank/DDBJ whole genome shotgun (WGS) entry which is preliminary data.</text>
</comment>
<evidence type="ECO:0000259" key="5">
    <source>
        <dbReference type="PROSITE" id="PS50255"/>
    </source>
</evidence>
<accession>A0A8X8CMQ0</accession>
<keyword evidence="1 4" id="KW-0349">Heme</keyword>
<dbReference type="Pfam" id="PF00173">
    <property type="entry name" value="Cyt-b5"/>
    <property type="match status" value="1"/>
</dbReference>
<feature type="domain" description="Cytochrome b5 heme-binding" evidence="5">
    <location>
        <begin position="5"/>
        <end position="125"/>
    </location>
</feature>
<keyword evidence="3 4" id="KW-0408">Iron</keyword>
<dbReference type="InterPro" id="IPR018506">
    <property type="entry name" value="Cyt_B5_heme-BS"/>
</dbReference>
<protein>
    <recommendedName>
        <fullName evidence="5">Cytochrome b5 heme-binding domain-containing protein</fullName>
    </recommendedName>
</protein>
<dbReference type="GO" id="GO:0016020">
    <property type="term" value="C:membrane"/>
    <property type="evidence" value="ECO:0007669"/>
    <property type="project" value="TreeGrafter"/>
</dbReference>
<evidence type="ECO:0000256" key="1">
    <source>
        <dbReference type="ARBA" id="ARBA00022617"/>
    </source>
</evidence>
<name>A0A8X8CMQ0_POPTO</name>
<comment type="similarity">
    <text evidence="4">Belongs to the cytochrome b5 family.</text>
</comment>
<dbReference type="SMART" id="SM01117">
    <property type="entry name" value="Cyt-b5"/>
    <property type="match status" value="1"/>
</dbReference>
<evidence type="ECO:0000256" key="4">
    <source>
        <dbReference type="RuleBase" id="RU362121"/>
    </source>
</evidence>
<dbReference type="PROSITE" id="PS00191">
    <property type="entry name" value="CYTOCHROME_B5_1"/>
    <property type="match status" value="1"/>
</dbReference>
<dbReference type="Proteomes" id="UP000886885">
    <property type="component" value="Chromosome 10A"/>
</dbReference>
<evidence type="ECO:0000313" key="6">
    <source>
        <dbReference type="EMBL" id="KAG6759860.1"/>
    </source>
</evidence>
<dbReference type="GO" id="GO:0046872">
    <property type="term" value="F:metal ion binding"/>
    <property type="evidence" value="ECO:0007669"/>
    <property type="project" value="UniProtKB-UniRule"/>
</dbReference>
<feature type="transmembrane region" description="Helical" evidence="4">
    <location>
        <begin position="155"/>
        <end position="174"/>
    </location>
</feature>
<keyword evidence="4" id="KW-1133">Transmembrane helix</keyword>
<dbReference type="PANTHER" id="PTHR19359">
    <property type="entry name" value="CYTOCHROME B5"/>
    <property type="match status" value="1"/>
</dbReference>
<keyword evidence="4" id="KW-0472">Membrane</keyword>